<dbReference type="FunFam" id="3.20.20.10:FF:000002">
    <property type="entry name" value="Alanine racemase"/>
    <property type="match status" value="1"/>
</dbReference>
<dbReference type="InterPro" id="IPR011079">
    <property type="entry name" value="Ala_racemase_C"/>
</dbReference>
<keyword evidence="6 9" id="KW-0663">Pyridoxal phosphate</keyword>
<name>H8GG11_METAL</name>
<comment type="pathway">
    <text evidence="8 9">Amino-acid biosynthesis; D-alanine biosynthesis; D-alanine from L-alanine: step 1/1.</text>
</comment>
<dbReference type="AlphaFoldDB" id="H8GG11"/>
<evidence type="ECO:0000256" key="2">
    <source>
        <dbReference type="ARBA" id="ARBA00001933"/>
    </source>
</evidence>
<dbReference type="STRING" id="686340.Metal_2184"/>
<dbReference type="Gene3D" id="3.20.20.10">
    <property type="entry name" value="Alanine racemase"/>
    <property type="match status" value="1"/>
</dbReference>
<protein>
    <recommendedName>
        <fullName evidence="5 9">Alanine racemase</fullName>
        <ecNumber evidence="5 9">5.1.1.1</ecNumber>
    </recommendedName>
</protein>
<dbReference type="Proteomes" id="UP000005090">
    <property type="component" value="Chromosome"/>
</dbReference>
<reference evidence="13 14" key="1">
    <citation type="journal article" date="2013" name="Genome Announc.">
        <title>Genome Sequence of the Obligate Gammaproteobacterial Methanotroph Methylomicrobium album Strain BG8.</title>
        <authorList>
            <person name="Kits K.D."/>
            <person name="Kalyuzhnaya M.G."/>
            <person name="Klotz M.G."/>
            <person name="Jetten M.S."/>
            <person name="Op den Camp H.J."/>
            <person name="Vuilleumier S."/>
            <person name="Bringel F."/>
            <person name="Dispirito A.A."/>
            <person name="Murrell J.C."/>
            <person name="Bruce D."/>
            <person name="Cheng J.F."/>
            <person name="Copeland A."/>
            <person name="Goodwin L."/>
            <person name="Hauser L."/>
            <person name="Lajus A."/>
            <person name="Land M.L."/>
            <person name="Lapidus A."/>
            <person name="Lucas S."/>
            <person name="Medigue C."/>
            <person name="Pitluck S."/>
            <person name="Woyke T."/>
            <person name="Zeytun A."/>
            <person name="Stein L.Y."/>
        </authorList>
    </citation>
    <scope>NUCLEOTIDE SEQUENCE [LARGE SCALE GENOMIC DNA]</scope>
    <source>
        <strain evidence="13 14">BG8</strain>
    </source>
</reference>
<dbReference type="PANTHER" id="PTHR30511">
    <property type="entry name" value="ALANINE RACEMASE"/>
    <property type="match status" value="1"/>
</dbReference>
<evidence type="ECO:0000256" key="1">
    <source>
        <dbReference type="ARBA" id="ARBA00000316"/>
    </source>
</evidence>
<comment type="function">
    <text evidence="9">Catalyzes the interconversion of L-alanine and D-alanine. May also act on other amino acids.</text>
</comment>
<dbReference type="InterPro" id="IPR020622">
    <property type="entry name" value="Ala_racemase_pyridoxalP-BS"/>
</dbReference>
<dbReference type="NCBIfam" id="TIGR00492">
    <property type="entry name" value="alr"/>
    <property type="match status" value="1"/>
</dbReference>
<comment type="similarity">
    <text evidence="4 9">Belongs to the alanine racemase family.</text>
</comment>
<dbReference type="GO" id="GO:0008784">
    <property type="term" value="F:alanine racemase activity"/>
    <property type="evidence" value="ECO:0007669"/>
    <property type="project" value="UniProtKB-UniRule"/>
</dbReference>
<evidence type="ECO:0000256" key="10">
    <source>
        <dbReference type="PIRSR" id="PIRSR600821-50"/>
    </source>
</evidence>
<organism evidence="13 14">
    <name type="scientific">Methylomicrobium album BG8</name>
    <dbReference type="NCBI Taxonomy" id="686340"/>
    <lineage>
        <taxon>Bacteria</taxon>
        <taxon>Pseudomonadati</taxon>
        <taxon>Pseudomonadota</taxon>
        <taxon>Gammaproteobacteria</taxon>
        <taxon>Methylococcales</taxon>
        <taxon>Methylococcaceae</taxon>
        <taxon>Methylomicrobium</taxon>
    </lineage>
</organism>
<dbReference type="CDD" id="cd06827">
    <property type="entry name" value="PLPDE_III_AR_proteobact"/>
    <property type="match status" value="1"/>
</dbReference>
<feature type="binding site" evidence="9 11">
    <location>
        <position position="307"/>
    </location>
    <ligand>
        <name>substrate</name>
    </ligand>
</feature>
<dbReference type="InterPro" id="IPR000821">
    <property type="entry name" value="Ala_racemase"/>
</dbReference>
<evidence type="ECO:0000256" key="7">
    <source>
        <dbReference type="ARBA" id="ARBA00023235"/>
    </source>
</evidence>
<comment type="catalytic activity">
    <reaction evidence="1 9">
        <text>L-alanine = D-alanine</text>
        <dbReference type="Rhea" id="RHEA:20249"/>
        <dbReference type="ChEBI" id="CHEBI:57416"/>
        <dbReference type="ChEBI" id="CHEBI:57972"/>
        <dbReference type="EC" id="5.1.1.1"/>
    </reaction>
</comment>
<keyword evidence="14" id="KW-1185">Reference proteome</keyword>
<evidence type="ECO:0000256" key="8">
    <source>
        <dbReference type="ARBA" id="ARBA00037912"/>
    </source>
</evidence>
<dbReference type="SMART" id="SM01005">
    <property type="entry name" value="Ala_racemase_C"/>
    <property type="match status" value="1"/>
</dbReference>
<dbReference type="GO" id="GO:0030632">
    <property type="term" value="P:D-alanine biosynthetic process"/>
    <property type="evidence" value="ECO:0007669"/>
    <property type="project" value="UniProtKB-UniRule"/>
</dbReference>
<dbReference type="HOGENOM" id="CLU_028393_1_0_6"/>
<evidence type="ECO:0000256" key="11">
    <source>
        <dbReference type="PIRSR" id="PIRSR600821-52"/>
    </source>
</evidence>
<feature type="active site" description="Proton acceptor; specific for D-alanine" evidence="9">
    <location>
        <position position="39"/>
    </location>
</feature>
<keyword evidence="7 9" id="KW-0413">Isomerase</keyword>
<dbReference type="PRINTS" id="PR00992">
    <property type="entry name" value="ALARACEMASE"/>
</dbReference>
<evidence type="ECO:0000256" key="3">
    <source>
        <dbReference type="ARBA" id="ARBA00004752"/>
    </source>
</evidence>
<feature type="domain" description="Alanine racemase C-terminal" evidence="12">
    <location>
        <begin position="238"/>
        <end position="362"/>
    </location>
</feature>
<dbReference type="PROSITE" id="PS00395">
    <property type="entry name" value="ALANINE_RACEMASE"/>
    <property type="match status" value="1"/>
</dbReference>
<dbReference type="SUPFAM" id="SSF51419">
    <property type="entry name" value="PLP-binding barrel"/>
    <property type="match status" value="1"/>
</dbReference>
<dbReference type="HAMAP" id="MF_01201">
    <property type="entry name" value="Ala_racemase"/>
    <property type="match status" value="1"/>
</dbReference>
<sequence length="371" mass="40587">MNDPLMPAAYAVLNTDAVKRNVSVVRRHAPGAKIMAVIKANGYGHGLQRIAEVLADVDAFAVARGDEGIRLRKAGFEQPATVLEGFRNRDELDLFLSYGLDTVVHSFPQLDILESCPETGRLGVWLKVDTGMNRLGFRPADFSHAHQRLRECRVVKGPIRFMTHLANADDKTDVKTLRQIALFNETLAGCPGERSIANSAGILGWKDALTDWVRPGVMLYGISPFPSQTGSQIGLQPVMGLYSQLIAVKPAYPGETVGYSGTWRCPEPTRLGVIAIGYGDGYPRYARNGTPVLVNGRRVPLIGRVSMDMITVDLASQPDAKPGDPVTLWNDELPVEEIAQCADTIPYTLVCGITQRVQIIEREFEPATCES</sequence>
<dbReference type="InterPro" id="IPR029066">
    <property type="entry name" value="PLP-binding_barrel"/>
</dbReference>
<proteinExistence type="inferred from homology"/>
<dbReference type="Gene3D" id="2.40.37.10">
    <property type="entry name" value="Lyase, Ornithine Decarboxylase, Chain A, domain 1"/>
    <property type="match status" value="1"/>
</dbReference>
<evidence type="ECO:0000256" key="6">
    <source>
        <dbReference type="ARBA" id="ARBA00022898"/>
    </source>
</evidence>
<dbReference type="UniPathway" id="UPA00042">
    <property type="reaction ID" value="UER00497"/>
</dbReference>
<evidence type="ECO:0000313" key="13">
    <source>
        <dbReference type="EMBL" id="EIC29935.1"/>
    </source>
</evidence>
<comment type="cofactor">
    <cofactor evidence="2 9 10">
        <name>pyridoxal 5'-phosphate</name>
        <dbReference type="ChEBI" id="CHEBI:597326"/>
    </cofactor>
</comment>
<comment type="pathway">
    <text evidence="3">Cell wall biogenesis; peptidoglycan biosynthesis.</text>
</comment>
<dbReference type="EC" id="5.1.1.1" evidence="5 9"/>
<feature type="binding site" evidence="9 11">
    <location>
        <position position="134"/>
    </location>
    <ligand>
        <name>substrate</name>
    </ligand>
</feature>
<dbReference type="GO" id="GO:0030170">
    <property type="term" value="F:pyridoxal phosphate binding"/>
    <property type="evidence" value="ECO:0007669"/>
    <property type="project" value="UniProtKB-UniRule"/>
</dbReference>
<dbReference type="InterPro" id="IPR009006">
    <property type="entry name" value="Ala_racemase/Decarboxylase_C"/>
</dbReference>
<evidence type="ECO:0000256" key="5">
    <source>
        <dbReference type="ARBA" id="ARBA00013089"/>
    </source>
</evidence>
<dbReference type="InterPro" id="IPR001608">
    <property type="entry name" value="Ala_racemase_N"/>
</dbReference>
<feature type="modified residue" description="N6-(pyridoxal phosphate)lysine" evidence="9 10">
    <location>
        <position position="39"/>
    </location>
</feature>
<dbReference type="Pfam" id="PF00842">
    <property type="entry name" value="Ala_racemase_C"/>
    <property type="match status" value="1"/>
</dbReference>
<accession>H8GG11</accession>
<dbReference type="Pfam" id="PF01168">
    <property type="entry name" value="Ala_racemase_N"/>
    <property type="match status" value="1"/>
</dbReference>
<dbReference type="eggNOG" id="COG0787">
    <property type="taxonomic scope" value="Bacteria"/>
</dbReference>
<dbReference type="RefSeq" id="WP_005372192.1">
    <property type="nucleotide sequence ID" value="NZ_CM001475.1"/>
</dbReference>
<feature type="active site" description="Proton acceptor; specific for L-alanine" evidence="9">
    <location>
        <position position="259"/>
    </location>
</feature>
<dbReference type="GO" id="GO:0005829">
    <property type="term" value="C:cytosol"/>
    <property type="evidence" value="ECO:0007669"/>
    <property type="project" value="TreeGrafter"/>
</dbReference>
<dbReference type="FunFam" id="2.40.37.10:FF:000002">
    <property type="entry name" value="Alanine racemase"/>
    <property type="match status" value="1"/>
</dbReference>
<evidence type="ECO:0000256" key="9">
    <source>
        <dbReference type="HAMAP-Rule" id="MF_01201"/>
    </source>
</evidence>
<dbReference type="EMBL" id="CM001475">
    <property type="protein sequence ID" value="EIC29935.1"/>
    <property type="molecule type" value="Genomic_DNA"/>
</dbReference>
<dbReference type="PANTHER" id="PTHR30511:SF4">
    <property type="entry name" value="ALANINE RACEMASE, BIOSYNTHETIC"/>
    <property type="match status" value="1"/>
</dbReference>
<dbReference type="SUPFAM" id="SSF50621">
    <property type="entry name" value="Alanine racemase C-terminal domain-like"/>
    <property type="match status" value="1"/>
</dbReference>
<evidence type="ECO:0000259" key="12">
    <source>
        <dbReference type="SMART" id="SM01005"/>
    </source>
</evidence>
<gene>
    <name evidence="13" type="ORF">Metal_2184</name>
</gene>
<evidence type="ECO:0000313" key="14">
    <source>
        <dbReference type="Proteomes" id="UP000005090"/>
    </source>
</evidence>
<evidence type="ECO:0000256" key="4">
    <source>
        <dbReference type="ARBA" id="ARBA00007880"/>
    </source>
</evidence>